<protein>
    <submittedName>
        <fullName evidence="3">SprT-like domain-containing protein</fullName>
    </submittedName>
</protein>
<dbReference type="Proteomes" id="UP001595693">
    <property type="component" value="Unassembled WGS sequence"/>
</dbReference>
<dbReference type="EMBL" id="JBHSAJ010000160">
    <property type="protein sequence ID" value="MFC3938014.1"/>
    <property type="molecule type" value="Genomic_DNA"/>
</dbReference>
<organism evidence="3 4">
    <name type="scientific">Acidovorax facilis</name>
    <dbReference type="NCBI Taxonomy" id="12917"/>
    <lineage>
        <taxon>Bacteria</taxon>
        <taxon>Pseudomonadati</taxon>
        <taxon>Pseudomonadota</taxon>
        <taxon>Betaproteobacteria</taxon>
        <taxon>Burkholderiales</taxon>
        <taxon>Comamonadaceae</taxon>
        <taxon>Acidovorax</taxon>
    </lineage>
</organism>
<evidence type="ECO:0000256" key="1">
    <source>
        <dbReference type="SAM" id="MobiDB-lite"/>
    </source>
</evidence>
<feature type="region of interest" description="Disordered" evidence="1">
    <location>
        <begin position="1"/>
        <end position="20"/>
    </location>
</feature>
<reference evidence="4" key="1">
    <citation type="journal article" date="2019" name="Int. J. Syst. Evol. Microbiol.">
        <title>The Global Catalogue of Microorganisms (GCM) 10K type strain sequencing project: providing services to taxonomists for standard genome sequencing and annotation.</title>
        <authorList>
            <consortium name="The Broad Institute Genomics Platform"/>
            <consortium name="The Broad Institute Genome Sequencing Center for Infectious Disease"/>
            <person name="Wu L."/>
            <person name="Ma J."/>
        </authorList>
    </citation>
    <scope>NUCLEOTIDE SEQUENCE [LARGE SCALE GENOMIC DNA]</scope>
    <source>
        <strain evidence="4">CCUG 2113</strain>
    </source>
</reference>
<comment type="caution">
    <text evidence="3">The sequence shown here is derived from an EMBL/GenBank/DDBJ whole genome shotgun (WGS) entry which is preliminary data.</text>
</comment>
<evidence type="ECO:0000259" key="2">
    <source>
        <dbReference type="Pfam" id="PF10263"/>
    </source>
</evidence>
<sequence>MSAKLFQTMPSYRPSTREFESPTSETYSELQAAYDFFNAELFAGELPACLITLQREKRSYGYFSAERFQRADGTRTDEIAMNPTYFATLPLVEILQTLCHEMVHLWQHHKGNPGRARYHNMEWGQKMKSIGLMPSDTGQPGGKVVGDCMADYPIAGGPFVTACEKLLTRDFQISWHDRFPSARVVLTSQQSYGLSMDLPVALLAVAGVQAAVALGESLEHAGQDRPQEALRPNKSLRDKYQCACRTNVWGKPGLKIRCEGCGQLFEVVSP</sequence>
<dbReference type="Pfam" id="PF10263">
    <property type="entry name" value="SprT-like"/>
    <property type="match status" value="1"/>
</dbReference>
<evidence type="ECO:0000313" key="4">
    <source>
        <dbReference type="Proteomes" id="UP001595693"/>
    </source>
</evidence>
<accession>A0ABV8DHP7</accession>
<dbReference type="RefSeq" id="WP_055399895.1">
    <property type="nucleotide sequence ID" value="NZ_JAMXAX010000143.1"/>
</dbReference>
<feature type="domain" description="SprT-like" evidence="2">
    <location>
        <begin position="31"/>
        <end position="132"/>
    </location>
</feature>
<dbReference type="InterPro" id="IPR006640">
    <property type="entry name" value="SprT-like_domain"/>
</dbReference>
<evidence type="ECO:0000313" key="3">
    <source>
        <dbReference type="EMBL" id="MFC3938014.1"/>
    </source>
</evidence>
<gene>
    <name evidence="3" type="ORF">ACFOW3_25685</name>
</gene>
<name>A0ABV8DHP7_9BURK</name>
<keyword evidence="4" id="KW-1185">Reference proteome</keyword>
<proteinExistence type="predicted"/>